<gene>
    <name evidence="2" type="ORF">KI387_031833</name>
</gene>
<dbReference type="AlphaFoldDB" id="A0AA38BTM6"/>
<evidence type="ECO:0000313" key="3">
    <source>
        <dbReference type="Proteomes" id="UP000824469"/>
    </source>
</evidence>
<keyword evidence="3" id="KW-1185">Reference proteome</keyword>
<name>A0AA38BTM6_TAXCH</name>
<sequence>WDKSTWWTRTGRFGRNKKLSSGTFGPKIRGRRERPKKSRANGISPRVFTA</sequence>
<dbReference type="Proteomes" id="UP000824469">
    <property type="component" value="Unassembled WGS sequence"/>
</dbReference>
<evidence type="ECO:0000256" key="1">
    <source>
        <dbReference type="SAM" id="MobiDB-lite"/>
    </source>
</evidence>
<comment type="caution">
    <text evidence="2">The sequence shown here is derived from an EMBL/GenBank/DDBJ whole genome shotgun (WGS) entry which is preliminary data.</text>
</comment>
<protein>
    <submittedName>
        <fullName evidence="2">Uncharacterized protein</fullName>
    </submittedName>
</protein>
<feature type="region of interest" description="Disordered" evidence="1">
    <location>
        <begin position="1"/>
        <end position="50"/>
    </location>
</feature>
<accession>A0AA38BTM6</accession>
<evidence type="ECO:0000313" key="2">
    <source>
        <dbReference type="EMBL" id="KAH9287716.1"/>
    </source>
</evidence>
<feature type="non-terminal residue" evidence="2">
    <location>
        <position position="1"/>
    </location>
</feature>
<feature type="compositionally biased region" description="Basic residues" evidence="1">
    <location>
        <begin position="28"/>
        <end position="39"/>
    </location>
</feature>
<proteinExistence type="predicted"/>
<dbReference type="EMBL" id="JAHRHJ020003813">
    <property type="protein sequence ID" value="KAH9287716.1"/>
    <property type="molecule type" value="Genomic_DNA"/>
</dbReference>
<organism evidence="2 3">
    <name type="scientific">Taxus chinensis</name>
    <name type="common">Chinese yew</name>
    <name type="synonym">Taxus wallichiana var. chinensis</name>
    <dbReference type="NCBI Taxonomy" id="29808"/>
    <lineage>
        <taxon>Eukaryota</taxon>
        <taxon>Viridiplantae</taxon>
        <taxon>Streptophyta</taxon>
        <taxon>Embryophyta</taxon>
        <taxon>Tracheophyta</taxon>
        <taxon>Spermatophyta</taxon>
        <taxon>Pinopsida</taxon>
        <taxon>Pinidae</taxon>
        <taxon>Conifers II</taxon>
        <taxon>Cupressales</taxon>
        <taxon>Taxaceae</taxon>
        <taxon>Taxus</taxon>
    </lineage>
</organism>
<reference evidence="2 3" key="1">
    <citation type="journal article" date="2021" name="Nat. Plants">
        <title>The Taxus genome provides insights into paclitaxel biosynthesis.</title>
        <authorList>
            <person name="Xiong X."/>
            <person name="Gou J."/>
            <person name="Liao Q."/>
            <person name="Li Y."/>
            <person name="Zhou Q."/>
            <person name="Bi G."/>
            <person name="Li C."/>
            <person name="Du R."/>
            <person name="Wang X."/>
            <person name="Sun T."/>
            <person name="Guo L."/>
            <person name="Liang H."/>
            <person name="Lu P."/>
            <person name="Wu Y."/>
            <person name="Zhang Z."/>
            <person name="Ro D.K."/>
            <person name="Shang Y."/>
            <person name="Huang S."/>
            <person name="Yan J."/>
        </authorList>
    </citation>
    <scope>NUCLEOTIDE SEQUENCE [LARGE SCALE GENOMIC DNA]</scope>
    <source>
        <strain evidence="2">Ta-2019</strain>
    </source>
</reference>